<dbReference type="Proteomes" id="UP000193719">
    <property type="component" value="Unassembled WGS sequence"/>
</dbReference>
<evidence type="ECO:0000256" key="1">
    <source>
        <dbReference type="ARBA" id="ARBA00005536"/>
    </source>
</evidence>
<dbReference type="InterPro" id="IPR005061">
    <property type="entry name" value="Ist1"/>
</dbReference>
<dbReference type="STRING" id="1754191.A0A1Y1VG33"/>
<sequence length="189" mass="22013">MKFNKDKLKIQLNLVGPRMDIIHKKKVSLNIIAKNEIANLLEKGKINNARIKVETIIRDDFYIESLEILQLSLELLNSRYSLLNEKNVDDLALLSAIKTIIFAAPRCNIKEITKISEILQNRFGSKFTKLALKNADNDINEKIYHNFTLKCIDKNLIDHYLEEIATMYKVDCELTQKIQVLLYFIIIFK</sequence>
<comment type="similarity">
    <text evidence="1">Belongs to the IST1 family.</text>
</comment>
<dbReference type="GO" id="GO:0015031">
    <property type="term" value="P:protein transport"/>
    <property type="evidence" value="ECO:0007669"/>
    <property type="project" value="InterPro"/>
</dbReference>
<proteinExistence type="inferred from homology"/>
<reference evidence="2 3" key="1">
    <citation type="submission" date="2016-08" db="EMBL/GenBank/DDBJ databases">
        <title>Genomes of anaerobic fungi encode conserved fungal cellulosomes for biomass hydrolysis.</title>
        <authorList>
            <consortium name="DOE Joint Genome Institute"/>
            <person name="Haitjema C.H."/>
            <person name="Gilmore S.P."/>
            <person name="Henske J.K."/>
            <person name="Solomon K.V."/>
            <person name="De Groot R."/>
            <person name="Kuo A."/>
            <person name="Mondo S.J."/>
            <person name="Salamov A.A."/>
            <person name="Labutti K."/>
            <person name="Zhao Z."/>
            <person name="Chiniquy J."/>
            <person name="Barry K."/>
            <person name="Brewer H.M."/>
            <person name="Purvine S.O."/>
            <person name="Wright A.T."/>
            <person name="Boxma B."/>
            <person name="Van Alen T."/>
            <person name="Hackstein J.H."/>
            <person name="Baker S.E."/>
            <person name="Grigoriev I.V."/>
            <person name="O'Malley M.A."/>
        </authorList>
    </citation>
    <scope>NUCLEOTIDE SEQUENCE [LARGE SCALE GENOMIC DNA]</scope>
    <source>
        <strain evidence="3">finn</strain>
    </source>
</reference>
<keyword evidence="3" id="KW-1185">Reference proteome</keyword>
<accession>A0A1Y1VG33</accession>
<dbReference type="OrthoDB" id="29853at2759"/>
<dbReference type="InterPro" id="IPR042277">
    <property type="entry name" value="IST1-like"/>
</dbReference>
<dbReference type="Pfam" id="PF03398">
    <property type="entry name" value="Ist1"/>
    <property type="match status" value="1"/>
</dbReference>
<dbReference type="PANTHER" id="PTHR12161">
    <property type="entry name" value="IST1 FAMILY MEMBER"/>
    <property type="match status" value="1"/>
</dbReference>
<name>A0A1Y1VG33_9FUNG</name>
<dbReference type="PANTHER" id="PTHR12161:SF5">
    <property type="entry name" value="IST1 HOMOLOG"/>
    <property type="match status" value="1"/>
</dbReference>
<evidence type="ECO:0000313" key="3">
    <source>
        <dbReference type="Proteomes" id="UP000193719"/>
    </source>
</evidence>
<dbReference type="Gene3D" id="1.20.1260.60">
    <property type="entry name" value="Vacuolar protein sorting-associated protein Ist1"/>
    <property type="match status" value="1"/>
</dbReference>
<protein>
    <submittedName>
        <fullName evidence="2">DUF292-domain-containing protein</fullName>
    </submittedName>
</protein>
<gene>
    <name evidence="2" type="ORF">BCR36DRAFT_347697</name>
</gene>
<dbReference type="EMBL" id="MCFH01000010">
    <property type="protein sequence ID" value="ORX54722.1"/>
    <property type="molecule type" value="Genomic_DNA"/>
</dbReference>
<organism evidence="2 3">
    <name type="scientific">Piromyces finnis</name>
    <dbReference type="NCBI Taxonomy" id="1754191"/>
    <lineage>
        <taxon>Eukaryota</taxon>
        <taxon>Fungi</taxon>
        <taxon>Fungi incertae sedis</taxon>
        <taxon>Chytridiomycota</taxon>
        <taxon>Chytridiomycota incertae sedis</taxon>
        <taxon>Neocallimastigomycetes</taxon>
        <taxon>Neocallimastigales</taxon>
        <taxon>Neocallimastigaceae</taxon>
        <taxon>Piromyces</taxon>
    </lineage>
</organism>
<comment type="caution">
    <text evidence="2">The sequence shown here is derived from an EMBL/GenBank/DDBJ whole genome shotgun (WGS) entry which is preliminary data.</text>
</comment>
<reference evidence="2 3" key="2">
    <citation type="submission" date="2016-08" db="EMBL/GenBank/DDBJ databases">
        <title>Pervasive Adenine N6-methylation of Active Genes in Fungi.</title>
        <authorList>
            <consortium name="DOE Joint Genome Institute"/>
            <person name="Mondo S.J."/>
            <person name="Dannebaum R.O."/>
            <person name="Kuo R.C."/>
            <person name="Labutti K."/>
            <person name="Haridas S."/>
            <person name="Kuo A."/>
            <person name="Salamov A."/>
            <person name="Ahrendt S.R."/>
            <person name="Lipzen A."/>
            <person name="Sullivan W."/>
            <person name="Andreopoulos W.B."/>
            <person name="Clum A."/>
            <person name="Lindquist E."/>
            <person name="Daum C."/>
            <person name="Ramamoorthy G.K."/>
            <person name="Gryganskyi A."/>
            <person name="Culley D."/>
            <person name="Magnuson J.K."/>
            <person name="James T.Y."/>
            <person name="O'Malley M.A."/>
            <person name="Stajich J.E."/>
            <person name="Spatafora J.W."/>
            <person name="Visel A."/>
            <person name="Grigoriev I.V."/>
        </authorList>
    </citation>
    <scope>NUCLEOTIDE SEQUENCE [LARGE SCALE GENOMIC DNA]</scope>
    <source>
        <strain evidence="3">finn</strain>
    </source>
</reference>
<dbReference type="AlphaFoldDB" id="A0A1Y1VG33"/>
<dbReference type="FunFam" id="1.20.1260.60:FF:000002">
    <property type="entry name" value="Vacuolar protein sorting-associated protein IST1"/>
    <property type="match status" value="1"/>
</dbReference>
<evidence type="ECO:0000313" key="2">
    <source>
        <dbReference type="EMBL" id="ORX54722.1"/>
    </source>
</evidence>